<evidence type="ECO:0000313" key="4">
    <source>
        <dbReference type="Proteomes" id="UP000808349"/>
    </source>
</evidence>
<dbReference type="InterPro" id="IPR027385">
    <property type="entry name" value="Beta-barrel_OMP"/>
</dbReference>
<dbReference type="Gene3D" id="2.40.160.20">
    <property type="match status" value="1"/>
</dbReference>
<evidence type="ECO:0000256" key="1">
    <source>
        <dbReference type="ARBA" id="ARBA00022729"/>
    </source>
</evidence>
<proteinExistence type="predicted"/>
<name>A0A9D7XID6_9BACT</name>
<evidence type="ECO:0000259" key="2">
    <source>
        <dbReference type="Pfam" id="PF13505"/>
    </source>
</evidence>
<comment type="caution">
    <text evidence="3">The sequence shown here is derived from an EMBL/GenBank/DDBJ whole genome shotgun (WGS) entry which is preliminary data.</text>
</comment>
<dbReference type="AlphaFoldDB" id="A0A9D7XID6"/>
<feature type="domain" description="Outer membrane protein beta-barrel" evidence="2">
    <location>
        <begin position="2"/>
        <end position="176"/>
    </location>
</feature>
<dbReference type="Proteomes" id="UP000808349">
    <property type="component" value="Unassembled WGS sequence"/>
</dbReference>
<gene>
    <name evidence="3" type="ORF">IPO85_14345</name>
</gene>
<dbReference type="Pfam" id="PF13505">
    <property type="entry name" value="OMP_b-brl"/>
    <property type="match status" value="1"/>
</dbReference>
<dbReference type="InterPro" id="IPR011250">
    <property type="entry name" value="OMP/PagP_B-barrel"/>
</dbReference>
<reference evidence="3 4" key="1">
    <citation type="submission" date="2020-10" db="EMBL/GenBank/DDBJ databases">
        <title>Connecting structure to function with the recovery of over 1000 high-quality activated sludge metagenome-assembled genomes encoding full-length rRNA genes using long-read sequencing.</title>
        <authorList>
            <person name="Singleton C.M."/>
            <person name="Petriglieri F."/>
            <person name="Kristensen J.M."/>
            <person name="Kirkegaard R.H."/>
            <person name="Michaelsen T.Y."/>
            <person name="Andersen M.H."/>
            <person name="Karst S.M."/>
            <person name="Dueholm M.S."/>
            <person name="Nielsen P.H."/>
            <person name="Albertsen M."/>
        </authorList>
    </citation>
    <scope>NUCLEOTIDE SEQUENCE [LARGE SCALE GENOMIC DNA]</scope>
    <source>
        <strain evidence="3">Ribe_18-Q3-R11-54_BAT3C.373</strain>
    </source>
</reference>
<sequence>MLSLLSTSTFAQDHKMWIGVDLGFNSHKVGDADNTSQFSIAPTFGYHLSEAMAIGIRVGYASPGKDISAFGVNPFFRYGKSIGDKATLFGELGVDYVSGSDKTNASTEIKTSAFGVGISPGVTYMFADNWGLEAHFGHLGFDSESEEVGSADAVKTTHFGLDLTMSSLSFGLTYHF</sequence>
<protein>
    <submittedName>
        <fullName evidence="3">Porin family protein</fullName>
    </submittedName>
</protein>
<organism evidence="3 4">
    <name type="scientific">Candidatus Defluviibacterium haderslevense</name>
    <dbReference type="NCBI Taxonomy" id="2981993"/>
    <lineage>
        <taxon>Bacteria</taxon>
        <taxon>Pseudomonadati</taxon>
        <taxon>Bacteroidota</taxon>
        <taxon>Saprospiria</taxon>
        <taxon>Saprospirales</taxon>
        <taxon>Saprospiraceae</taxon>
        <taxon>Candidatus Defluviibacterium</taxon>
    </lineage>
</organism>
<keyword evidence="1" id="KW-0732">Signal</keyword>
<dbReference type="SUPFAM" id="SSF56925">
    <property type="entry name" value="OMPA-like"/>
    <property type="match status" value="1"/>
</dbReference>
<accession>A0A9D7XID6</accession>
<dbReference type="EMBL" id="JADKFW010000012">
    <property type="protein sequence ID" value="MBK9718662.1"/>
    <property type="molecule type" value="Genomic_DNA"/>
</dbReference>
<evidence type="ECO:0000313" key="3">
    <source>
        <dbReference type="EMBL" id="MBK9718662.1"/>
    </source>
</evidence>